<dbReference type="Proteomes" id="UP000179266">
    <property type="component" value="Unassembled WGS sequence"/>
</dbReference>
<accession>A0A1F7RL21</accession>
<evidence type="ECO:0008006" key="4">
    <source>
        <dbReference type="Google" id="ProtNLM"/>
    </source>
</evidence>
<name>A0A1F7RL21_9BACT</name>
<proteinExistence type="predicted"/>
<protein>
    <recommendedName>
        <fullName evidence="4">General secretion pathway GspH domain-containing protein</fullName>
    </recommendedName>
</protein>
<organism evidence="2 3">
    <name type="scientific">Candidatus Schekmanbacteria bacterium RBG_13_48_7</name>
    <dbReference type="NCBI Taxonomy" id="1817878"/>
    <lineage>
        <taxon>Bacteria</taxon>
        <taxon>Candidatus Schekmaniibacteriota</taxon>
    </lineage>
</organism>
<dbReference type="EMBL" id="MGDD01000336">
    <property type="protein sequence ID" value="OGL42010.1"/>
    <property type="molecule type" value="Genomic_DNA"/>
</dbReference>
<dbReference type="InterPro" id="IPR012902">
    <property type="entry name" value="N_methyl_site"/>
</dbReference>
<comment type="caution">
    <text evidence="2">The sequence shown here is derived from an EMBL/GenBank/DDBJ whole genome shotgun (WGS) entry which is preliminary data.</text>
</comment>
<sequence>MDAKILHKETGFTIIELLFVILIIGVIMSILVISWHSQAPISELNNKILQLSMSMEYCQTKAILTGNKWFIQFDTAAQNYIVVNDDGWLGTITEVDMWGKKWPARNFFVGSNDFSEDSRNNGIVDSNEFDKGPFYLGAGQKFLDATNVTRITFNPEGDCYNDAGLEDADIWIANQEYLSIYQGDINNGTADQRKFRQGIRVCSLTGNIETVNN</sequence>
<gene>
    <name evidence="2" type="ORF">A2161_12385</name>
</gene>
<reference evidence="2 3" key="1">
    <citation type="journal article" date="2016" name="Nat. Commun.">
        <title>Thousands of microbial genomes shed light on interconnected biogeochemical processes in an aquifer system.</title>
        <authorList>
            <person name="Anantharaman K."/>
            <person name="Brown C.T."/>
            <person name="Hug L.A."/>
            <person name="Sharon I."/>
            <person name="Castelle C.J."/>
            <person name="Probst A.J."/>
            <person name="Thomas B.C."/>
            <person name="Singh A."/>
            <person name="Wilkins M.J."/>
            <person name="Karaoz U."/>
            <person name="Brodie E.L."/>
            <person name="Williams K.H."/>
            <person name="Hubbard S.S."/>
            <person name="Banfield J.F."/>
        </authorList>
    </citation>
    <scope>NUCLEOTIDE SEQUENCE [LARGE SCALE GENOMIC DNA]</scope>
</reference>
<dbReference type="AlphaFoldDB" id="A0A1F7RL21"/>
<keyword evidence="1" id="KW-0472">Membrane</keyword>
<dbReference type="InterPro" id="IPR045584">
    <property type="entry name" value="Pilin-like"/>
</dbReference>
<keyword evidence="1" id="KW-1133">Transmembrane helix</keyword>
<evidence type="ECO:0000256" key="1">
    <source>
        <dbReference type="SAM" id="Phobius"/>
    </source>
</evidence>
<dbReference type="Gene3D" id="3.30.700.10">
    <property type="entry name" value="Glycoprotein, Type 4 Pilin"/>
    <property type="match status" value="1"/>
</dbReference>
<keyword evidence="1" id="KW-0812">Transmembrane</keyword>
<feature type="transmembrane region" description="Helical" evidence="1">
    <location>
        <begin position="12"/>
        <end position="35"/>
    </location>
</feature>
<dbReference type="SUPFAM" id="SSF54523">
    <property type="entry name" value="Pili subunits"/>
    <property type="match status" value="1"/>
</dbReference>
<evidence type="ECO:0000313" key="3">
    <source>
        <dbReference type="Proteomes" id="UP000179266"/>
    </source>
</evidence>
<dbReference type="Pfam" id="PF07963">
    <property type="entry name" value="N_methyl"/>
    <property type="match status" value="1"/>
</dbReference>
<evidence type="ECO:0000313" key="2">
    <source>
        <dbReference type="EMBL" id="OGL42010.1"/>
    </source>
</evidence>
<dbReference type="NCBIfam" id="TIGR02532">
    <property type="entry name" value="IV_pilin_GFxxxE"/>
    <property type="match status" value="1"/>
</dbReference>